<evidence type="ECO:0000256" key="5">
    <source>
        <dbReference type="ARBA" id="ARBA00022694"/>
    </source>
</evidence>
<feature type="domain" description="tRNA wybutosine-synthesizing protein" evidence="7">
    <location>
        <begin position="2"/>
        <end position="165"/>
    </location>
</feature>
<keyword evidence="2" id="KW-0489">Methyltransferase</keyword>
<evidence type="ECO:0000313" key="8">
    <source>
        <dbReference type="EMBL" id="UXD22210.1"/>
    </source>
</evidence>
<keyword evidence="5" id="KW-0819">tRNA processing</keyword>
<reference evidence="8" key="1">
    <citation type="submission" date="2013-11" db="EMBL/GenBank/DDBJ databases">
        <title>Comparative genomics of Ignicoccus.</title>
        <authorList>
            <person name="Podar M."/>
        </authorList>
    </citation>
    <scope>NUCLEOTIDE SEQUENCE</scope>
    <source>
        <strain evidence="8">DSM 13166</strain>
    </source>
</reference>
<keyword evidence="9" id="KW-1185">Reference proteome</keyword>
<keyword evidence="3" id="KW-0808">Transferase</keyword>
<dbReference type="InterPro" id="IPR036602">
    <property type="entry name" value="tRNA_yW-synthesising-like_sf"/>
</dbReference>
<dbReference type="GO" id="GO:0008168">
    <property type="term" value="F:methyltransferase activity"/>
    <property type="evidence" value="ECO:0007669"/>
    <property type="project" value="UniProtKB-KW"/>
</dbReference>
<accession>A0A977KAS3</accession>
<dbReference type="EMBL" id="CP006868">
    <property type="protein sequence ID" value="UXD22210.1"/>
    <property type="molecule type" value="Genomic_DNA"/>
</dbReference>
<evidence type="ECO:0000256" key="2">
    <source>
        <dbReference type="ARBA" id="ARBA00022603"/>
    </source>
</evidence>
<evidence type="ECO:0000256" key="4">
    <source>
        <dbReference type="ARBA" id="ARBA00022691"/>
    </source>
</evidence>
<gene>
    <name evidence="8" type="ORF">IPA_02610</name>
</gene>
<name>A0A977KAS3_9CREN</name>
<proteinExistence type="inferred from homology"/>
<dbReference type="KEGG" id="ipc:IPA_02610"/>
<sequence length="186" mass="20707">MEKGLVDEELIDLLLALNENENLFTTSSCAGRITIGCNGKNPEDKRGTEHLLTSHSPISVYDVFKALDGKRCQWLWIKASHPLLDIGVKDIDLAMKLVSLAKTAGFKYSGIQPSNCCYRVIVRGSDNIQYPLSGRENGHTIAKVVSHANRFLLNGKLKLVRFVGLLEDEGIINSLEDTLFYDEELL</sequence>
<dbReference type="SUPFAM" id="SSF111278">
    <property type="entry name" value="SSo0622-like"/>
    <property type="match status" value="1"/>
</dbReference>
<comment type="similarity">
    <text evidence="1">Belongs to the TYW3 family.</text>
</comment>
<organism evidence="8 9">
    <name type="scientific">Ignicoccus pacificus DSM 13166</name>
    <dbReference type="NCBI Taxonomy" id="940294"/>
    <lineage>
        <taxon>Archaea</taxon>
        <taxon>Thermoproteota</taxon>
        <taxon>Thermoprotei</taxon>
        <taxon>Desulfurococcales</taxon>
        <taxon>Desulfurococcaceae</taxon>
        <taxon>Ignicoccus</taxon>
    </lineage>
</organism>
<evidence type="ECO:0000256" key="1">
    <source>
        <dbReference type="ARBA" id="ARBA00008569"/>
    </source>
</evidence>
<evidence type="ECO:0000313" key="9">
    <source>
        <dbReference type="Proteomes" id="UP001063698"/>
    </source>
</evidence>
<evidence type="ECO:0000256" key="3">
    <source>
        <dbReference type="ARBA" id="ARBA00022679"/>
    </source>
</evidence>
<protein>
    <recommendedName>
        <fullName evidence="6">tRNA(Phe) 7-((3-amino-3-carboxypropyl)-4-demethylwyosine(37)-N(4))-methyltransferase</fullName>
    </recommendedName>
</protein>
<dbReference type="AlphaFoldDB" id="A0A977KAS3"/>
<evidence type="ECO:0000259" key="7">
    <source>
        <dbReference type="Pfam" id="PF02676"/>
    </source>
</evidence>
<dbReference type="PANTHER" id="PTHR48418">
    <property type="entry name" value="TRNA WYBUTOSINE-SYNTHESIZING PROTEIN 3"/>
    <property type="match status" value="1"/>
</dbReference>
<dbReference type="Pfam" id="PF02676">
    <property type="entry name" value="TYW3"/>
    <property type="match status" value="1"/>
</dbReference>
<dbReference type="GO" id="GO:0008033">
    <property type="term" value="P:tRNA processing"/>
    <property type="evidence" value="ECO:0007669"/>
    <property type="project" value="UniProtKB-KW"/>
</dbReference>
<keyword evidence="4" id="KW-0949">S-adenosyl-L-methionine</keyword>
<dbReference type="PANTHER" id="PTHR48418:SF1">
    <property type="entry name" value="TRNA WYBUTOSINE-SYNTHESIZING PROTEIN 3"/>
    <property type="match status" value="1"/>
</dbReference>
<dbReference type="InterPro" id="IPR003827">
    <property type="entry name" value="tRNA_yW-synthesising"/>
</dbReference>
<dbReference type="Proteomes" id="UP001063698">
    <property type="component" value="Chromosome"/>
</dbReference>
<evidence type="ECO:0000256" key="6">
    <source>
        <dbReference type="ARBA" id="ARBA00030554"/>
    </source>
</evidence>
<dbReference type="Gene3D" id="3.30.1960.10">
    <property type="entry name" value="tRNA wybutosine-synthesizing-like"/>
    <property type="match status" value="1"/>
</dbReference>
<dbReference type="GO" id="GO:0032259">
    <property type="term" value="P:methylation"/>
    <property type="evidence" value="ECO:0007669"/>
    <property type="project" value="UniProtKB-KW"/>
</dbReference>